<dbReference type="EMBL" id="JAAXPN010000012">
    <property type="protein sequence ID" value="NKZ24952.1"/>
    <property type="molecule type" value="Genomic_DNA"/>
</dbReference>
<dbReference type="RefSeq" id="WP_168722747.1">
    <property type="nucleotide sequence ID" value="NZ_JAAXPN010000012.1"/>
</dbReference>
<organism evidence="1 2">
    <name type="scientific">Periweissella fabalis</name>
    <dbReference type="NCBI Taxonomy" id="1070421"/>
    <lineage>
        <taxon>Bacteria</taxon>
        <taxon>Bacillati</taxon>
        <taxon>Bacillota</taxon>
        <taxon>Bacilli</taxon>
        <taxon>Lactobacillales</taxon>
        <taxon>Lactobacillaceae</taxon>
        <taxon>Periweissella</taxon>
    </lineage>
</organism>
<dbReference type="AlphaFoldDB" id="A0A7X6N462"/>
<evidence type="ECO:0008006" key="3">
    <source>
        <dbReference type="Google" id="ProtNLM"/>
    </source>
</evidence>
<keyword evidence="2" id="KW-1185">Reference proteome</keyword>
<sequence>MADFYDQLNDWAESLDDLVDLSADERAQITKAGAEAYQDGLTQITKEKHFQAKEGTIKNSKGEVIGHLADSVILSNKNIDNIKNGDSTVGFNKQHARIARLLNNGWRYESKGKIMTRVGDSFITNSREQLNDQIAEAEMAKAKEILDNK</sequence>
<protein>
    <recommendedName>
        <fullName evidence="3">HK97 gp10 family phage protein</fullName>
    </recommendedName>
</protein>
<evidence type="ECO:0000313" key="2">
    <source>
        <dbReference type="Proteomes" id="UP000549765"/>
    </source>
</evidence>
<reference evidence="1 2" key="1">
    <citation type="submission" date="2020-04" db="EMBL/GenBank/DDBJ databases">
        <title>MicrobeNet Type strains.</title>
        <authorList>
            <person name="Nicholson A.C."/>
        </authorList>
    </citation>
    <scope>NUCLEOTIDE SEQUENCE [LARGE SCALE GENOMIC DNA]</scope>
    <source>
        <strain evidence="1 2">CCUG 61472</strain>
    </source>
</reference>
<dbReference type="Proteomes" id="UP000549765">
    <property type="component" value="Unassembled WGS sequence"/>
</dbReference>
<proteinExistence type="predicted"/>
<name>A0A7X6N462_9LACO</name>
<accession>A0A7X6N462</accession>
<evidence type="ECO:0000313" key="1">
    <source>
        <dbReference type="EMBL" id="NKZ24952.1"/>
    </source>
</evidence>
<comment type="caution">
    <text evidence="1">The sequence shown here is derived from an EMBL/GenBank/DDBJ whole genome shotgun (WGS) entry which is preliminary data.</text>
</comment>
<gene>
    <name evidence="1" type="ORF">HF964_09145</name>
</gene>